<dbReference type="AlphaFoldDB" id="A0A2P2QFP5"/>
<name>A0A2P2QFP5_RHIMU</name>
<protein>
    <submittedName>
        <fullName evidence="1">Uncharacterized protein MANES_01G038000</fullName>
    </submittedName>
</protein>
<reference evidence="1" key="1">
    <citation type="submission" date="2018-02" db="EMBL/GenBank/DDBJ databases">
        <title>Rhizophora mucronata_Transcriptome.</title>
        <authorList>
            <person name="Meera S.P."/>
            <person name="Sreeshan A."/>
            <person name="Augustine A."/>
        </authorList>
    </citation>
    <scope>NUCLEOTIDE SEQUENCE</scope>
    <source>
        <tissue evidence="1">Leaf</tissue>
    </source>
</reference>
<proteinExistence type="predicted"/>
<organism evidence="1">
    <name type="scientific">Rhizophora mucronata</name>
    <name type="common">Asiatic mangrove</name>
    <dbReference type="NCBI Taxonomy" id="61149"/>
    <lineage>
        <taxon>Eukaryota</taxon>
        <taxon>Viridiplantae</taxon>
        <taxon>Streptophyta</taxon>
        <taxon>Embryophyta</taxon>
        <taxon>Tracheophyta</taxon>
        <taxon>Spermatophyta</taxon>
        <taxon>Magnoliopsida</taxon>
        <taxon>eudicotyledons</taxon>
        <taxon>Gunneridae</taxon>
        <taxon>Pentapetalae</taxon>
        <taxon>rosids</taxon>
        <taxon>fabids</taxon>
        <taxon>Malpighiales</taxon>
        <taxon>Rhizophoraceae</taxon>
        <taxon>Rhizophora</taxon>
    </lineage>
</organism>
<dbReference type="EMBL" id="GGEC01085213">
    <property type="protein sequence ID" value="MBX65697.1"/>
    <property type="molecule type" value="Transcribed_RNA"/>
</dbReference>
<evidence type="ECO:0000313" key="1">
    <source>
        <dbReference type="EMBL" id="MBX65697.1"/>
    </source>
</evidence>
<accession>A0A2P2QFP5</accession>
<sequence>MNMLNDYLVKSLSKFVYGSISKQYLAEHEFTIHHSAYRYIGAKMRISRVLGF</sequence>